<dbReference type="Proteomes" id="UP000184301">
    <property type="component" value="Unassembled WGS sequence"/>
</dbReference>
<accession>A0A1M6W5I9</accession>
<name>A0A1M6W5I9_9FIRM</name>
<dbReference type="InterPro" id="IPR005583">
    <property type="entry name" value="YaaA"/>
</dbReference>
<evidence type="ECO:0000313" key="3">
    <source>
        <dbReference type="Proteomes" id="UP000184301"/>
    </source>
</evidence>
<organism evidence="2 3">
    <name type="scientific">Hespellia stercorisuis DSM 15480</name>
    <dbReference type="NCBI Taxonomy" id="1121950"/>
    <lineage>
        <taxon>Bacteria</taxon>
        <taxon>Bacillati</taxon>
        <taxon>Bacillota</taxon>
        <taxon>Clostridia</taxon>
        <taxon>Lachnospirales</taxon>
        <taxon>Lachnospiraceae</taxon>
        <taxon>Hespellia</taxon>
    </lineage>
</organism>
<protein>
    <recommendedName>
        <fullName evidence="1">UPF0246 protein SAMN02745243_03940</fullName>
    </recommendedName>
</protein>
<dbReference type="NCBIfam" id="NF002543">
    <property type="entry name" value="PRK02101.1-4"/>
    <property type="match status" value="1"/>
</dbReference>
<dbReference type="RefSeq" id="WP_073113191.1">
    <property type="nucleotide sequence ID" value="NZ_FQZY01000103.1"/>
</dbReference>
<dbReference type="STRING" id="1121950.SAMN02745243_03940"/>
<evidence type="ECO:0000256" key="1">
    <source>
        <dbReference type="HAMAP-Rule" id="MF_00652"/>
    </source>
</evidence>
<sequence length="246" mass="28429">MKIIISPAKKINIDTDSFAIKGMPIFIEDTAKLMRAIQALSREEAQCLWKCNDKLTDLNYERFQHMDLERGLTPAAMAYEGLQYQHMSPSVFTEDALTYIEQHLRILSGFYGVLKPFDGIMPYRLEMQAKLAVDGAKDLYELWGSRLYEEVMDEDRTVVNLASKEYSKCIEKYVTEKDRFITVDFVELIDGKLKQKGTLAKMARGEMVRYMAERGVEQVEGMKEFGEMGFSFAEEYSSAERYVFVK</sequence>
<reference evidence="2 3" key="1">
    <citation type="submission" date="2016-11" db="EMBL/GenBank/DDBJ databases">
        <authorList>
            <person name="Jaros S."/>
            <person name="Januszkiewicz K."/>
            <person name="Wedrychowicz H."/>
        </authorList>
    </citation>
    <scope>NUCLEOTIDE SEQUENCE [LARGE SCALE GENOMIC DNA]</scope>
    <source>
        <strain evidence="2 3">DSM 15480</strain>
    </source>
</reference>
<dbReference type="GO" id="GO:0005829">
    <property type="term" value="C:cytosol"/>
    <property type="evidence" value="ECO:0007669"/>
    <property type="project" value="TreeGrafter"/>
</dbReference>
<dbReference type="GO" id="GO:0033194">
    <property type="term" value="P:response to hydroperoxide"/>
    <property type="evidence" value="ECO:0007669"/>
    <property type="project" value="TreeGrafter"/>
</dbReference>
<evidence type="ECO:0000313" key="2">
    <source>
        <dbReference type="EMBL" id="SHK89007.1"/>
    </source>
</evidence>
<comment type="similarity">
    <text evidence="1">Belongs to the UPF0246 family.</text>
</comment>
<dbReference type="AlphaFoldDB" id="A0A1M6W5I9"/>
<dbReference type="PANTHER" id="PTHR30283">
    <property type="entry name" value="PEROXIDE STRESS RESPONSE PROTEIN YAAA"/>
    <property type="match status" value="1"/>
</dbReference>
<keyword evidence="3" id="KW-1185">Reference proteome</keyword>
<dbReference type="Pfam" id="PF03883">
    <property type="entry name" value="H2O2_YaaD"/>
    <property type="match status" value="1"/>
</dbReference>
<dbReference type="EMBL" id="FQZY01000103">
    <property type="protein sequence ID" value="SHK89007.1"/>
    <property type="molecule type" value="Genomic_DNA"/>
</dbReference>
<proteinExistence type="inferred from homology"/>
<dbReference type="HAMAP" id="MF_00652">
    <property type="entry name" value="UPF0246"/>
    <property type="match status" value="1"/>
</dbReference>
<gene>
    <name evidence="2" type="ORF">SAMN02745243_03940</name>
</gene>
<dbReference type="PANTHER" id="PTHR30283:SF4">
    <property type="entry name" value="PEROXIDE STRESS RESISTANCE PROTEIN YAAA"/>
    <property type="match status" value="1"/>
</dbReference>
<dbReference type="OrthoDB" id="9777133at2"/>